<dbReference type="AlphaFoldDB" id="A0A645G720"/>
<gene>
    <name evidence="2" type="ORF">SDC9_167105</name>
</gene>
<organism evidence="2">
    <name type="scientific">bioreactor metagenome</name>
    <dbReference type="NCBI Taxonomy" id="1076179"/>
    <lineage>
        <taxon>unclassified sequences</taxon>
        <taxon>metagenomes</taxon>
        <taxon>ecological metagenomes</taxon>
    </lineage>
</organism>
<name>A0A645G720_9ZZZZ</name>
<evidence type="ECO:0000313" key="2">
    <source>
        <dbReference type="EMBL" id="MPN19733.1"/>
    </source>
</evidence>
<protein>
    <submittedName>
        <fullName evidence="2">Uncharacterized protein</fullName>
    </submittedName>
</protein>
<evidence type="ECO:0000256" key="1">
    <source>
        <dbReference type="SAM" id="MobiDB-lite"/>
    </source>
</evidence>
<reference evidence="2" key="1">
    <citation type="submission" date="2019-08" db="EMBL/GenBank/DDBJ databases">
        <authorList>
            <person name="Kucharzyk K."/>
            <person name="Murdoch R.W."/>
            <person name="Higgins S."/>
            <person name="Loffler F."/>
        </authorList>
    </citation>
    <scope>NUCLEOTIDE SEQUENCE</scope>
</reference>
<feature type="region of interest" description="Disordered" evidence="1">
    <location>
        <begin position="44"/>
        <end position="63"/>
    </location>
</feature>
<dbReference type="EMBL" id="VSSQ01067338">
    <property type="protein sequence ID" value="MPN19733.1"/>
    <property type="molecule type" value="Genomic_DNA"/>
</dbReference>
<comment type="caution">
    <text evidence="2">The sequence shown here is derived from an EMBL/GenBank/DDBJ whole genome shotgun (WGS) entry which is preliminary data.</text>
</comment>
<sequence>MRLVDLHILAGGLLVVRSKGLVVVLVELARHVIRDVQQRVRLGRSQAAGSNGHGSNEGLERAGGNHCVCVSDVSKSEHHCG</sequence>
<proteinExistence type="predicted"/>
<accession>A0A645G720</accession>